<evidence type="ECO:0000259" key="1">
    <source>
        <dbReference type="SMART" id="SM00460"/>
    </source>
</evidence>
<keyword evidence="3" id="KW-1185">Reference proteome</keyword>
<protein>
    <submittedName>
        <fullName evidence="2">Protein containing transglutaminase-like domain, putative cysteine protease</fullName>
    </submittedName>
</protein>
<dbReference type="RefSeq" id="WP_006215553.1">
    <property type="nucleotide sequence ID" value="NZ_ANHZ02000021.1"/>
</dbReference>
<gene>
    <name evidence="2" type="ORF">C884_01327</name>
</gene>
<dbReference type="SUPFAM" id="SSF54001">
    <property type="entry name" value="Cysteine proteinases"/>
    <property type="match status" value="1"/>
</dbReference>
<dbReference type="GO" id="GO:0008233">
    <property type="term" value="F:peptidase activity"/>
    <property type="evidence" value="ECO:0007669"/>
    <property type="project" value="UniProtKB-KW"/>
</dbReference>
<dbReference type="Gene3D" id="3.10.620.30">
    <property type="match status" value="1"/>
</dbReference>
<dbReference type="GO" id="GO:0006508">
    <property type="term" value="P:proteolysis"/>
    <property type="evidence" value="ECO:0007669"/>
    <property type="project" value="UniProtKB-KW"/>
</dbReference>
<feature type="domain" description="Transglutaminase-like" evidence="1">
    <location>
        <begin position="172"/>
        <end position="239"/>
    </location>
</feature>
<organism evidence="2 3">
    <name type="scientific">Kocuria palustris PEL</name>
    <dbReference type="NCBI Taxonomy" id="1236550"/>
    <lineage>
        <taxon>Bacteria</taxon>
        <taxon>Bacillati</taxon>
        <taxon>Actinomycetota</taxon>
        <taxon>Actinomycetes</taxon>
        <taxon>Micrococcales</taxon>
        <taxon>Micrococcaceae</taxon>
        <taxon>Kocuria</taxon>
    </lineage>
</organism>
<evidence type="ECO:0000313" key="2">
    <source>
        <dbReference type="EMBL" id="EME35777.1"/>
    </source>
</evidence>
<dbReference type="PANTHER" id="PTHR33490">
    <property type="entry name" value="BLR5614 PROTEIN-RELATED"/>
    <property type="match status" value="1"/>
</dbReference>
<comment type="caution">
    <text evidence="2">The sequence shown here is derived from an EMBL/GenBank/DDBJ whole genome shotgun (WGS) entry which is preliminary data.</text>
</comment>
<dbReference type="PANTHER" id="PTHR33490:SF6">
    <property type="entry name" value="SLL1049 PROTEIN"/>
    <property type="match status" value="1"/>
</dbReference>
<reference evidence="2 3" key="1">
    <citation type="journal article" date="2014" name="Genome Announc.">
        <title>Draft Genome Sequence of Kocuria palustris PEL.</title>
        <authorList>
            <person name="Sharma G."/>
            <person name="Khatri I."/>
            <person name="Subramanian S."/>
        </authorList>
    </citation>
    <scope>NUCLEOTIDE SEQUENCE [LARGE SCALE GENOMIC DNA]</scope>
    <source>
        <strain evidence="2 3">PEL</strain>
    </source>
</reference>
<dbReference type="Proteomes" id="UP000009877">
    <property type="component" value="Unassembled WGS sequence"/>
</dbReference>
<dbReference type="Pfam" id="PF01841">
    <property type="entry name" value="Transglut_core"/>
    <property type="match status" value="1"/>
</dbReference>
<dbReference type="SMART" id="SM00460">
    <property type="entry name" value="TGc"/>
    <property type="match status" value="1"/>
</dbReference>
<dbReference type="InterPro" id="IPR038765">
    <property type="entry name" value="Papain-like_cys_pep_sf"/>
</dbReference>
<accession>M2WBC3</accession>
<dbReference type="InterPro" id="IPR013589">
    <property type="entry name" value="Bac_transglu_N"/>
</dbReference>
<evidence type="ECO:0000313" key="3">
    <source>
        <dbReference type="Proteomes" id="UP000009877"/>
    </source>
</evidence>
<dbReference type="Pfam" id="PF08379">
    <property type="entry name" value="Bact_transglu_N"/>
    <property type="match status" value="1"/>
</dbReference>
<dbReference type="EMBL" id="ANHZ02000021">
    <property type="protein sequence ID" value="EME35777.1"/>
    <property type="molecule type" value="Genomic_DNA"/>
</dbReference>
<name>M2WBC3_9MICC</name>
<sequence length="285" mass="31464">MSRLKIDHITRYTYEGTVSRSHNEARMTPVSDDEQHVITAELAVKPSSASIHNYVDYFGTRVADFDVPHRHTVLEVRSSATVDVDRSAAAETDVERVGWKQLRDPHLLDTQAEYIAPTSLTAAGEELKAVAEQVRETAETPDAAAREILRRIAERVAYESGVTGVHTDADAVWSDAKGVCQDLSHVAIALLRELGIPARYVSGYIHPDEDAGIGQTVAGESHAWLEWWDGDWRAYDPTNHKTLDDSHVKVGHGRDYRDVPPLKGMLTGGSSTESLDVTVEITRLS</sequence>
<dbReference type="STRING" id="71999.KPaMU14_06635"/>
<dbReference type="InterPro" id="IPR002931">
    <property type="entry name" value="Transglutaminase-like"/>
</dbReference>
<dbReference type="AlphaFoldDB" id="M2WBC3"/>
<proteinExistence type="predicted"/>